<gene>
    <name evidence="3" type="ORF">GCM10022231_25230</name>
</gene>
<feature type="region of interest" description="Disordered" evidence="1">
    <location>
        <begin position="37"/>
        <end position="59"/>
    </location>
</feature>
<evidence type="ECO:0000259" key="2">
    <source>
        <dbReference type="Pfam" id="PF13485"/>
    </source>
</evidence>
<feature type="compositionally biased region" description="Basic and acidic residues" evidence="1">
    <location>
        <begin position="132"/>
        <end position="143"/>
    </location>
</feature>
<organism evidence="3 4">
    <name type="scientific">Gordonia caeni</name>
    <dbReference type="NCBI Taxonomy" id="1007097"/>
    <lineage>
        <taxon>Bacteria</taxon>
        <taxon>Bacillati</taxon>
        <taxon>Actinomycetota</taxon>
        <taxon>Actinomycetes</taxon>
        <taxon>Mycobacteriales</taxon>
        <taxon>Gordoniaceae</taxon>
        <taxon>Gordonia</taxon>
    </lineage>
</organism>
<reference evidence="4" key="1">
    <citation type="journal article" date="2019" name="Int. J. Syst. Evol. Microbiol.">
        <title>The Global Catalogue of Microorganisms (GCM) 10K type strain sequencing project: providing services to taxonomists for standard genome sequencing and annotation.</title>
        <authorList>
            <consortium name="The Broad Institute Genomics Platform"/>
            <consortium name="The Broad Institute Genome Sequencing Center for Infectious Disease"/>
            <person name="Wu L."/>
            <person name="Ma J."/>
        </authorList>
    </citation>
    <scope>NUCLEOTIDE SEQUENCE [LARGE SCALE GENOMIC DNA]</scope>
    <source>
        <strain evidence="4">JCM 16923</strain>
    </source>
</reference>
<feature type="compositionally biased region" description="Polar residues" evidence="1">
    <location>
        <begin position="47"/>
        <end position="58"/>
    </location>
</feature>
<dbReference type="InterPro" id="IPR039568">
    <property type="entry name" value="Peptidase_MA-like_dom"/>
</dbReference>
<dbReference type="Pfam" id="PF13485">
    <property type="entry name" value="Peptidase_MA_2"/>
    <property type="match status" value="1"/>
</dbReference>
<proteinExistence type="predicted"/>
<accession>A0ABP7PDB9</accession>
<feature type="domain" description="Peptidase MA-like" evidence="2">
    <location>
        <begin position="391"/>
        <end position="528"/>
    </location>
</feature>
<feature type="region of interest" description="Disordered" evidence="1">
    <location>
        <begin position="251"/>
        <end position="273"/>
    </location>
</feature>
<feature type="compositionally biased region" description="Polar residues" evidence="1">
    <location>
        <begin position="115"/>
        <end position="131"/>
    </location>
</feature>
<protein>
    <recommendedName>
        <fullName evidence="2">Peptidase MA-like domain-containing protein</fullName>
    </recommendedName>
</protein>
<evidence type="ECO:0000256" key="1">
    <source>
        <dbReference type="SAM" id="MobiDB-lite"/>
    </source>
</evidence>
<name>A0ABP7PDB9_9ACTN</name>
<evidence type="ECO:0000313" key="3">
    <source>
        <dbReference type="EMBL" id="GAA3963832.1"/>
    </source>
</evidence>
<feature type="region of interest" description="Disordered" evidence="1">
    <location>
        <begin position="109"/>
        <end position="172"/>
    </location>
</feature>
<dbReference type="EMBL" id="BAAAZW010000007">
    <property type="protein sequence ID" value="GAA3963832.1"/>
    <property type="molecule type" value="Genomic_DNA"/>
</dbReference>
<keyword evidence="4" id="KW-1185">Reference proteome</keyword>
<dbReference type="Proteomes" id="UP001418444">
    <property type="component" value="Unassembled WGS sequence"/>
</dbReference>
<evidence type="ECO:0000313" key="4">
    <source>
        <dbReference type="Proteomes" id="UP001418444"/>
    </source>
</evidence>
<sequence length="532" mass="56183">MRGADRVGPARRSQPIGRRSLLGTGLALTVLLGGVTACGSDEPTSAPAPSSSIFTTPPSVYEEQRAEGVSALLDSLTKALTSGKRDQLDALIDPLATRDFRDSLYQAQEDLGPTPASSRAEPSQPTTSEPTSADRDAPDRGADDSAVATPSSRRPGASATHSAPPPASRGGNLVLRTLDYRLAVNTGADRLIGGALGVKLSEAGSSDSWVSAVKLTYALGGTARPGVDEPVIELPQVLAFSRYGDEWKLLGDGSLAPDPDADPDEPTRPPELAPWAFGGLRAADVRTAGGTSAVLSYPGTDRTVTRVRRQLTPAVAAVSDFWGDDWPRRAVVMTAGSEEQFAGFTRTEPGTTKAAAAATVFSKIDRGARAVVGQRIVLSPAAGQLSESGVAVILRHELFHVATRIETAEDAPLWLVEGVAEYVGRRGSDAGVTDVAPDLAVQVASGRLPDELPADSAFAVDNDTARLAYQTAWSFAAFVADRYDEERLRRMYLAVAQGGDTAATTKALEQSLGADRDELIDQWRSWLRREVR</sequence>
<dbReference type="RefSeq" id="WP_344784270.1">
    <property type="nucleotide sequence ID" value="NZ_BAAAZW010000007.1"/>
</dbReference>
<comment type="caution">
    <text evidence="3">The sequence shown here is derived from an EMBL/GenBank/DDBJ whole genome shotgun (WGS) entry which is preliminary data.</text>
</comment>